<sequence length="163" mass="18640">MRRLIDFTARSMRTDRPVPFGCAIYYEKTGKLLVQALNAVVREHDPSSHAEVKAIRLATRRLKQLSLAGYTLYTTCEPCPMCMSAALWTGLDRVVYGATIEQCNRHCRQIQISAREVANRSDMVCEVDGPLLGEECYKLFTHPNMLRAFRDWPTRRRGSRKTG</sequence>
<dbReference type="GO" id="GO:0006152">
    <property type="term" value="P:purine nucleoside catabolic process"/>
    <property type="evidence" value="ECO:0007669"/>
    <property type="project" value="TreeGrafter"/>
</dbReference>
<dbReference type="Pfam" id="PF00383">
    <property type="entry name" value="dCMP_cyt_deam_1"/>
    <property type="match status" value="1"/>
</dbReference>
<dbReference type="GO" id="GO:0047974">
    <property type="term" value="F:guanosine deaminase activity"/>
    <property type="evidence" value="ECO:0007669"/>
    <property type="project" value="TreeGrafter"/>
</dbReference>
<feature type="domain" description="CMP/dCMP-type deaminase" evidence="1">
    <location>
        <begin position="1"/>
        <end position="118"/>
    </location>
</feature>
<dbReference type="InterPro" id="IPR016193">
    <property type="entry name" value="Cytidine_deaminase-like"/>
</dbReference>
<name>E6QJ04_9ZZZZ</name>
<gene>
    <name evidence="2" type="ORF">CARN6_0545</name>
</gene>
<dbReference type="Gene3D" id="3.40.140.10">
    <property type="entry name" value="Cytidine Deaminase, domain 2"/>
    <property type="match status" value="1"/>
</dbReference>
<evidence type="ECO:0000313" key="2">
    <source>
        <dbReference type="EMBL" id="CBI07220.1"/>
    </source>
</evidence>
<reference evidence="2" key="1">
    <citation type="submission" date="2009-10" db="EMBL/GenBank/DDBJ databases">
        <title>Diversity of trophic interactions inside an arsenic-rich microbial ecosystem.</title>
        <authorList>
            <person name="Bertin P.N."/>
            <person name="Heinrich-Salmeron A."/>
            <person name="Pelletier E."/>
            <person name="Goulhen-Chollet F."/>
            <person name="Arsene-Ploetze F."/>
            <person name="Gallien S."/>
            <person name="Calteau A."/>
            <person name="Vallenet D."/>
            <person name="Casiot C."/>
            <person name="Chane-Woon-Ming B."/>
            <person name="Giloteaux L."/>
            <person name="Barakat M."/>
            <person name="Bonnefoy V."/>
            <person name="Bruneel O."/>
            <person name="Chandler M."/>
            <person name="Cleiss J."/>
            <person name="Duran R."/>
            <person name="Elbaz-Poulichet F."/>
            <person name="Fonknechten N."/>
            <person name="Lauga B."/>
            <person name="Mornico D."/>
            <person name="Ortet P."/>
            <person name="Schaeffer C."/>
            <person name="Siguier P."/>
            <person name="Alexander Thil Smith A."/>
            <person name="Van Dorsselaer A."/>
            <person name="Weissenbach J."/>
            <person name="Medigue C."/>
            <person name="Le Paslier D."/>
        </authorList>
    </citation>
    <scope>NUCLEOTIDE SEQUENCE</scope>
</reference>
<organism evidence="2">
    <name type="scientific">mine drainage metagenome</name>
    <dbReference type="NCBI Taxonomy" id="410659"/>
    <lineage>
        <taxon>unclassified sequences</taxon>
        <taxon>metagenomes</taxon>
        <taxon>ecological metagenomes</taxon>
    </lineage>
</organism>
<dbReference type="InterPro" id="IPR002125">
    <property type="entry name" value="CMP_dCMP_dom"/>
</dbReference>
<dbReference type="PROSITE" id="PS51747">
    <property type="entry name" value="CYT_DCMP_DEAMINASES_2"/>
    <property type="match status" value="1"/>
</dbReference>
<dbReference type="AlphaFoldDB" id="E6QJ04"/>
<dbReference type="CDD" id="cd01285">
    <property type="entry name" value="nucleoside_deaminase"/>
    <property type="match status" value="1"/>
</dbReference>
<protein>
    <recommendedName>
        <fullName evidence="1">CMP/dCMP-type deaminase domain-containing protein</fullName>
    </recommendedName>
</protein>
<accession>E6QJ04</accession>
<dbReference type="SUPFAM" id="SSF53927">
    <property type="entry name" value="Cytidine deaminase-like"/>
    <property type="match status" value="1"/>
</dbReference>
<dbReference type="PANTHER" id="PTHR11079:SF161">
    <property type="entry name" value="CMP_DCMP-TYPE DEAMINASE DOMAIN-CONTAINING PROTEIN"/>
    <property type="match status" value="1"/>
</dbReference>
<evidence type="ECO:0000259" key="1">
    <source>
        <dbReference type="PROSITE" id="PS51747"/>
    </source>
</evidence>
<proteinExistence type="predicted"/>
<dbReference type="EMBL" id="CABQ01000079">
    <property type="protein sequence ID" value="CBI07220.1"/>
    <property type="molecule type" value="Genomic_DNA"/>
</dbReference>
<comment type="caution">
    <text evidence="2">The sequence shown here is derived from an EMBL/GenBank/DDBJ whole genome shotgun (WGS) entry which is preliminary data.</text>
</comment>
<dbReference type="PANTHER" id="PTHR11079">
    <property type="entry name" value="CYTOSINE DEAMINASE FAMILY MEMBER"/>
    <property type="match status" value="1"/>
</dbReference>